<dbReference type="AlphaFoldDB" id="A0A7S0B8F4"/>
<feature type="region of interest" description="Disordered" evidence="2">
    <location>
        <begin position="326"/>
        <end position="362"/>
    </location>
</feature>
<dbReference type="GO" id="GO:0008270">
    <property type="term" value="F:zinc ion binding"/>
    <property type="evidence" value="ECO:0007669"/>
    <property type="project" value="UniProtKB-KW"/>
</dbReference>
<proteinExistence type="predicted"/>
<dbReference type="InterPro" id="IPR013083">
    <property type="entry name" value="Znf_RING/FYVE/PHD"/>
</dbReference>
<evidence type="ECO:0000313" key="4">
    <source>
        <dbReference type="EMBL" id="CAD8386571.1"/>
    </source>
</evidence>
<dbReference type="Gene3D" id="3.30.40.10">
    <property type="entry name" value="Zinc/RING finger domain, C3HC4 (zinc finger)"/>
    <property type="match status" value="1"/>
</dbReference>
<keyword evidence="1" id="KW-0863">Zinc-finger</keyword>
<dbReference type="SMART" id="SM00184">
    <property type="entry name" value="RING"/>
    <property type="match status" value="1"/>
</dbReference>
<evidence type="ECO:0000259" key="3">
    <source>
        <dbReference type="PROSITE" id="PS50089"/>
    </source>
</evidence>
<evidence type="ECO:0000256" key="1">
    <source>
        <dbReference type="PROSITE-ProRule" id="PRU00175"/>
    </source>
</evidence>
<dbReference type="SUPFAM" id="SSF57850">
    <property type="entry name" value="RING/U-box"/>
    <property type="match status" value="1"/>
</dbReference>
<feature type="compositionally biased region" description="Low complexity" evidence="2">
    <location>
        <begin position="338"/>
        <end position="356"/>
    </location>
</feature>
<dbReference type="InterPro" id="IPR001841">
    <property type="entry name" value="Znf_RING"/>
</dbReference>
<reference evidence="4" key="1">
    <citation type="submission" date="2021-01" db="EMBL/GenBank/DDBJ databases">
        <authorList>
            <person name="Corre E."/>
            <person name="Pelletier E."/>
            <person name="Niang G."/>
            <person name="Scheremetjew M."/>
            <person name="Finn R."/>
            <person name="Kale V."/>
            <person name="Holt S."/>
            <person name="Cochrane G."/>
            <person name="Meng A."/>
            <person name="Brown T."/>
            <person name="Cohen L."/>
        </authorList>
    </citation>
    <scope>NUCLEOTIDE SEQUENCE</scope>
    <source>
        <strain evidence="4">Pbaha01</strain>
    </source>
</reference>
<evidence type="ECO:0000256" key="2">
    <source>
        <dbReference type="SAM" id="MobiDB-lite"/>
    </source>
</evidence>
<organism evidence="4">
    <name type="scientific">Pyrodinium bahamense</name>
    <dbReference type="NCBI Taxonomy" id="73915"/>
    <lineage>
        <taxon>Eukaryota</taxon>
        <taxon>Sar</taxon>
        <taxon>Alveolata</taxon>
        <taxon>Dinophyceae</taxon>
        <taxon>Gonyaulacales</taxon>
        <taxon>Pyrocystaceae</taxon>
        <taxon>Pyrodinium</taxon>
    </lineage>
</organism>
<dbReference type="EMBL" id="HBEG01049637">
    <property type="protein sequence ID" value="CAD8386571.1"/>
    <property type="molecule type" value="Transcribed_RNA"/>
</dbReference>
<sequence>MQALTSVLGMVRRGRPNAARPRDPFGLDGELFEYLTHAEQHGEAFVGYRVRGHPMVLFSEDGTALASLHLRATGDGAGSALIARRPDDPTSFLGVLTTDGQAFALVMTNLTTDGVMMMDVGGEARHREPRFWEKTDKSFWSGQHRNDNRLNRSNILWPMTPNVCQESFLHFQQTGASRQLRLLARNQSASSKASPGGCITSGDGGSFPLFVYPKYGSRAAARFARTTWACPETVVIVGTPALLDGASEDYNIQLEHPLSRRPGGEGLKGWEAVVKALADSFGVSPQRLLEVSRIDRDSLAQLPDDIVHELVLQQLNSADIRKLMEEGEKRDSSTPQQAGAGPAAGSASPLAPPVAGRASTALPSAASQGQNLGSLAAGATPAEVVAGKRLLGHGISRLLIEKFEFERPSTPVTLHFGVHERLKLSADEPPDATEVAELRQQLSQRIDALSSGRREALMEDICSVYETAECVICLSSDPRPDAVLYQCGHRCLHLKCIEAVRLRRCPICRAPIAAVLPE</sequence>
<dbReference type="Pfam" id="PF13920">
    <property type="entry name" value="zf-C3HC4_3"/>
    <property type="match status" value="1"/>
</dbReference>
<keyword evidence="1" id="KW-0479">Metal-binding</keyword>
<keyword evidence="1" id="KW-0862">Zinc</keyword>
<accession>A0A7S0B8F4</accession>
<protein>
    <recommendedName>
        <fullName evidence="3">RING-type domain-containing protein</fullName>
    </recommendedName>
</protein>
<feature type="domain" description="RING-type" evidence="3">
    <location>
        <begin position="470"/>
        <end position="509"/>
    </location>
</feature>
<name>A0A7S0B8F4_9DINO</name>
<dbReference type="PROSITE" id="PS50089">
    <property type="entry name" value="ZF_RING_2"/>
    <property type="match status" value="1"/>
</dbReference>
<gene>
    <name evidence="4" type="ORF">PBAH0796_LOCUS30259</name>
</gene>